<dbReference type="RefSeq" id="WP_150211513.1">
    <property type="nucleotide sequence ID" value="NZ_CP029190.1"/>
</dbReference>
<accession>A0A5P2DC23</accession>
<evidence type="ECO:0000313" key="1">
    <source>
        <dbReference type="EMBL" id="QES51767.1"/>
    </source>
</evidence>
<dbReference type="Proteomes" id="UP000325211">
    <property type="component" value="Chromosome"/>
</dbReference>
<proteinExistence type="predicted"/>
<dbReference type="OrthoDB" id="4560889at2"/>
<sequence length="95" mass="10245">MTISSPLLPDGWSLERLRAVSGVPSAVPLSLDRVVVEDSGQGEATPLRPDAVLAFHDLCLVREDGDWYMGHLHEDGSVSCWASYGPDLEAAIRAL</sequence>
<protein>
    <submittedName>
        <fullName evidence="1">Uncharacterized protein</fullName>
    </submittedName>
</protein>
<reference evidence="1 2" key="1">
    <citation type="submission" date="2018-05" db="EMBL/GenBank/DDBJ databases">
        <title>Streptomyces venezuelae.</title>
        <authorList>
            <person name="Kim W."/>
            <person name="Lee N."/>
            <person name="Cho B.-K."/>
        </authorList>
    </citation>
    <scope>NUCLEOTIDE SEQUENCE [LARGE SCALE GENOMIC DNA]</scope>
    <source>
        <strain evidence="1 2">ATCC 21782</strain>
    </source>
</reference>
<gene>
    <name evidence="1" type="ORF">DEJ50_31860</name>
</gene>
<organism evidence="1 2">
    <name type="scientific">Streptomyces venezuelae</name>
    <dbReference type="NCBI Taxonomy" id="54571"/>
    <lineage>
        <taxon>Bacteria</taxon>
        <taxon>Bacillati</taxon>
        <taxon>Actinomycetota</taxon>
        <taxon>Actinomycetes</taxon>
        <taxon>Kitasatosporales</taxon>
        <taxon>Streptomycetaceae</taxon>
        <taxon>Streptomyces</taxon>
    </lineage>
</organism>
<dbReference type="AlphaFoldDB" id="A0A5P2DC23"/>
<name>A0A5P2DC23_STRVZ</name>
<dbReference type="EMBL" id="CP029190">
    <property type="protein sequence ID" value="QES51767.1"/>
    <property type="molecule type" value="Genomic_DNA"/>
</dbReference>
<evidence type="ECO:0000313" key="2">
    <source>
        <dbReference type="Proteomes" id="UP000325211"/>
    </source>
</evidence>